<protein>
    <submittedName>
        <fullName evidence="4">Uncharacterized protein</fullName>
    </submittedName>
</protein>
<dbReference type="Gene3D" id="3.80.10.10">
    <property type="entry name" value="Ribonuclease Inhibitor"/>
    <property type="match status" value="1"/>
</dbReference>
<dbReference type="Pfam" id="PF03357">
    <property type="entry name" value="Snf7"/>
    <property type="match status" value="1"/>
</dbReference>
<feature type="transmembrane region" description="Helical" evidence="3">
    <location>
        <begin position="6"/>
        <end position="27"/>
    </location>
</feature>
<dbReference type="SUPFAM" id="SSF52058">
    <property type="entry name" value="L domain-like"/>
    <property type="match status" value="1"/>
</dbReference>
<organism evidence="4">
    <name type="scientific">Brassica oleracea</name>
    <name type="common">Wild cabbage</name>
    <dbReference type="NCBI Taxonomy" id="3712"/>
    <lineage>
        <taxon>Eukaryota</taxon>
        <taxon>Viridiplantae</taxon>
        <taxon>Streptophyta</taxon>
        <taxon>Embryophyta</taxon>
        <taxon>Tracheophyta</taxon>
        <taxon>Spermatophyta</taxon>
        <taxon>Magnoliopsida</taxon>
        <taxon>eudicotyledons</taxon>
        <taxon>Gunneridae</taxon>
        <taxon>Pentapetalae</taxon>
        <taxon>rosids</taxon>
        <taxon>malvids</taxon>
        <taxon>Brassicales</taxon>
        <taxon>Brassicaceae</taxon>
        <taxon>Brassiceae</taxon>
        <taxon>Brassica</taxon>
    </lineage>
</organism>
<accession>A0A3P6FRJ2</accession>
<dbReference type="InterPro" id="IPR005024">
    <property type="entry name" value="Snf7_fam"/>
</dbReference>
<proteinExistence type="inferred from homology"/>
<keyword evidence="3" id="KW-0472">Membrane</keyword>
<evidence type="ECO:0000313" key="4">
    <source>
        <dbReference type="EMBL" id="VDD60883.1"/>
    </source>
</evidence>
<keyword evidence="3" id="KW-0812">Transmembrane</keyword>
<dbReference type="GO" id="GO:0006900">
    <property type="term" value="P:vesicle budding from membrane"/>
    <property type="evidence" value="ECO:0007669"/>
    <property type="project" value="TreeGrafter"/>
</dbReference>
<dbReference type="GO" id="GO:0005771">
    <property type="term" value="C:multivesicular body"/>
    <property type="evidence" value="ECO:0007669"/>
    <property type="project" value="TreeGrafter"/>
</dbReference>
<dbReference type="EMBL" id="LR031880">
    <property type="protein sequence ID" value="VDD60883.1"/>
    <property type="molecule type" value="Genomic_DNA"/>
</dbReference>
<keyword evidence="2" id="KW-0175">Coiled coil</keyword>
<dbReference type="InterPro" id="IPR032675">
    <property type="entry name" value="LRR_dom_sf"/>
</dbReference>
<evidence type="ECO:0000256" key="1">
    <source>
        <dbReference type="ARBA" id="ARBA00006190"/>
    </source>
</evidence>
<dbReference type="GO" id="GO:0032511">
    <property type="term" value="P:late endosome to vacuole transport via multivesicular body sorting pathway"/>
    <property type="evidence" value="ECO:0007669"/>
    <property type="project" value="TreeGrafter"/>
</dbReference>
<evidence type="ECO:0000256" key="2">
    <source>
        <dbReference type="ARBA" id="ARBA00023054"/>
    </source>
</evidence>
<dbReference type="PANTHER" id="PTHR22761:SF12">
    <property type="entry name" value="CHARGED MULTIVESICULAR BODY PROTEIN 5"/>
    <property type="match status" value="1"/>
</dbReference>
<keyword evidence="3" id="KW-1133">Transmembrane helix</keyword>
<sequence length="203" mass="23427">MADISFVVMYLEVMPPIGFVLFLVSLLSPNRSAMSCINKRGESVEDKIKKLGVELYKYREHIQKTRSGPVQQALKARAMRLLKQKKMYEGQRDMLYNHTFNLDQVSFHCLKVSKMLNKLVLVTIISRGRNFLRKEHHFLIMLETYPLPSRTLSRNKLNGTIPVSLTGLPNLINLLLDSNNLNGQIPQTLFQIPKYKYVSQETT</sequence>
<evidence type="ECO:0000256" key="3">
    <source>
        <dbReference type="SAM" id="Phobius"/>
    </source>
</evidence>
<dbReference type="AlphaFoldDB" id="A0A3P6FRJ2"/>
<dbReference type="PANTHER" id="PTHR22761">
    <property type="entry name" value="CHARGED MULTIVESICULAR BODY PROTEIN"/>
    <property type="match status" value="1"/>
</dbReference>
<gene>
    <name evidence="4" type="ORF">BOLC6T36336H</name>
</gene>
<reference evidence="4" key="1">
    <citation type="submission" date="2018-11" db="EMBL/GenBank/DDBJ databases">
        <authorList>
            <consortium name="Genoscope - CEA"/>
            <person name="William W."/>
        </authorList>
    </citation>
    <scope>NUCLEOTIDE SEQUENCE</scope>
</reference>
<comment type="similarity">
    <text evidence="1">Belongs to the SNF7 family.</text>
</comment>
<name>A0A3P6FRJ2_BRAOL</name>